<dbReference type="AlphaFoldDB" id="A0A197ZVU9"/>
<dbReference type="Pfam" id="PF21906">
    <property type="entry name" value="WHD_NrtR"/>
    <property type="match status" value="1"/>
</dbReference>
<dbReference type="InterPro" id="IPR015797">
    <property type="entry name" value="NUDIX_hydrolase-like_dom_sf"/>
</dbReference>
<organism evidence="2 3">
    <name type="scientific">Paenibacillus oryzisoli</name>
    <dbReference type="NCBI Taxonomy" id="1850517"/>
    <lineage>
        <taxon>Bacteria</taxon>
        <taxon>Bacillati</taxon>
        <taxon>Bacillota</taxon>
        <taxon>Bacilli</taxon>
        <taxon>Bacillales</taxon>
        <taxon>Paenibacillaceae</taxon>
        <taxon>Paenibacillus</taxon>
    </lineage>
</organism>
<comment type="caution">
    <text evidence="2">The sequence shown here is derived from an EMBL/GenBank/DDBJ whole genome shotgun (WGS) entry which is preliminary data.</text>
</comment>
<dbReference type="InterPro" id="IPR054105">
    <property type="entry name" value="WHD_NrtR"/>
</dbReference>
<dbReference type="EMBL" id="LYPB01000094">
    <property type="protein sequence ID" value="OAS13334.1"/>
    <property type="molecule type" value="Genomic_DNA"/>
</dbReference>
<keyword evidence="3" id="KW-1185">Reference proteome</keyword>
<dbReference type="STRING" id="1850517.A8708_15860"/>
<gene>
    <name evidence="2" type="ORF">A8708_15860</name>
</gene>
<dbReference type="InterPro" id="IPR000086">
    <property type="entry name" value="NUDIX_hydrolase_dom"/>
</dbReference>
<evidence type="ECO:0000259" key="1">
    <source>
        <dbReference type="PROSITE" id="PS51462"/>
    </source>
</evidence>
<accession>A0A197ZVU9</accession>
<dbReference type="Proteomes" id="UP000078454">
    <property type="component" value="Unassembled WGS sequence"/>
</dbReference>
<dbReference type="InterPro" id="IPR036388">
    <property type="entry name" value="WH-like_DNA-bd_sf"/>
</dbReference>
<dbReference type="PANTHER" id="PTHR43736:SF4">
    <property type="entry name" value="SLR1690 PROTEIN"/>
    <property type="match status" value="1"/>
</dbReference>
<reference evidence="2 3" key="1">
    <citation type="submission" date="2016-05" db="EMBL/GenBank/DDBJ databases">
        <title>Paenibacillus sp. 1ZS3-15 nov., isolated from the rhizosphere soil.</title>
        <authorList>
            <person name="Zhang X.X."/>
            <person name="Zhang J."/>
        </authorList>
    </citation>
    <scope>NUCLEOTIDE SEQUENCE [LARGE SCALE GENOMIC DNA]</scope>
    <source>
        <strain evidence="2 3">1ZS3-15</strain>
    </source>
</reference>
<dbReference type="Gene3D" id="3.90.79.10">
    <property type="entry name" value="Nucleoside Triphosphate Pyrophosphohydrolase"/>
    <property type="match status" value="1"/>
</dbReference>
<dbReference type="CDD" id="cd18873">
    <property type="entry name" value="NUDIX_NadM_like"/>
    <property type="match status" value="1"/>
</dbReference>
<dbReference type="Pfam" id="PF00293">
    <property type="entry name" value="NUDIX"/>
    <property type="match status" value="1"/>
</dbReference>
<proteinExistence type="predicted"/>
<name>A0A197ZVU9_9BACL</name>
<dbReference type="SUPFAM" id="SSF55811">
    <property type="entry name" value="Nudix"/>
    <property type="match status" value="1"/>
</dbReference>
<dbReference type="PROSITE" id="PS51462">
    <property type="entry name" value="NUDIX"/>
    <property type="match status" value="1"/>
</dbReference>
<dbReference type="PANTHER" id="PTHR43736">
    <property type="entry name" value="ADP-RIBOSE PYROPHOSPHATASE"/>
    <property type="match status" value="1"/>
</dbReference>
<dbReference type="Gene3D" id="1.10.10.10">
    <property type="entry name" value="Winged helix-like DNA-binding domain superfamily/Winged helix DNA-binding domain"/>
    <property type="match status" value="1"/>
</dbReference>
<feature type="domain" description="Nudix hydrolase" evidence="1">
    <location>
        <begin position="40"/>
        <end position="186"/>
    </location>
</feature>
<protein>
    <submittedName>
        <fullName evidence="2">ADP-ribose pyrophosphatase</fullName>
    </submittedName>
</protein>
<evidence type="ECO:0000313" key="2">
    <source>
        <dbReference type="EMBL" id="OAS13334.1"/>
    </source>
</evidence>
<sequence>MLLTKYRYQVISVTEIFKRDRNGLTEQEFMQRYDVSMYERPSVTVDMLIFTVFDKEQDNYRKLPEKSMQLLLIKRGEHPYLGEWALPGGFVSVHESIEEAAQRELKSETNIENLYMEQLFTWGDVGRDPRTRVISSSYMALVDRTSLDVRAGDDAEDARWFEVSYQVFQEKKTMLAEGYEFERLIKITLKHKAEVLTTTVKIATMITGRTRRISREIIGSQGIAFDHAKIIEYAVERLRNKIEYTHIAFHLMPQLFTLSELQQVYEVILGKELLAAAFRRKIAPMVIETNQYTKDAGHRPSKLYRFNPSWENT</sequence>
<dbReference type="OrthoDB" id="9786141at2"/>
<dbReference type="SUPFAM" id="SSF46785">
    <property type="entry name" value="Winged helix' DNA-binding domain"/>
    <property type="match status" value="1"/>
</dbReference>
<evidence type="ECO:0000313" key="3">
    <source>
        <dbReference type="Proteomes" id="UP000078454"/>
    </source>
</evidence>
<dbReference type="InterPro" id="IPR036390">
    <property type="entry name" value="WH_DNA-bd_sf"/>
</dbReference>